<keyword evidence="3" id="KW-1185">Reference proteome</keyword>
<proteinExistence type="predicted"/>
<sequence length="205" mass="24060">MKKLFQKTVLLLFSTSLLLTSCNEESSEQNLNSKSKADLYLRSFYKTDYHIGKSVEGRMLNSNISANARTIELEDVVLEEIFIGDDERARGYIVTDKATDEFLYFVDVDRINFKLTAYDPSVNETIIKENIHLLQEWAESNQLDFVKLFEDYNQSMSTGNQERRRFWGWTEWTKVGGCDEGWQTVMRKHYILGVRDDIEYNEVRC</sequence>
<dbReference type="PROSITE" id="PS51257">
    <property type="entry name" value="PROKAR_LIPOPROTEIN"/>
    <property type="match status" value="1"/>
</dbReference>
<feature type="chain" id="PRO_5046542989" description="Lipoprotein" evidence="1">
    <location>
        <begin position="22"/>
        <end position="205"/>
    </location>
</feature>
<feature type="signal peptide" evidence="1">
    <location>
        <begin position="1"/>
        <end position="21"/>
    </location>
</feature>
<accession>A0ABS2CX70</accession>
<evidence type="ECO:0000256" key="1">
    <source>
        <dbReference type="SAM" id="SignalP"/>
    </source>
</evidence>
<dbReference type="EMBL" id="JACSOD020000484">
    <property type="protein sequence ID" value="MBM6499563.1"/>
    <property type="molecule type" value="Genomic_DNA"/>
</dbReference>
<protein>
    <recommendedName>
        <fullName evidence="4">Lipoprotein</fullName>
    </recommendedName>
</protein>
<dbReference type="RefSeq" id="WP_187657569.1">
    <property type="nucleotide sequence ID" value="NZ_JACSOD020000484.1"/>
</dbReference>
<evidence type="ECO:0000313" key="3">
    <source>
        <dbReference type="Proteomes" id="UP000759529"/>
    </source>
</evidence>
<reference evidence="2 3" key="1">
    <citation type="submission" date="2021-02" db="EMBL/GenBank/DDBJ databases">
        <authorList>
            <person name="Jung H.S."/>
            <person name="Chun B.H."/>
            <person name="Jeon C.O."/>
        </authorList>
    </citation>
    <scope>NUCLEOTIDE SEQUENCE [LARGE SCALE GENOMIC DNA]</scope>
    <source>
        <strain evidence="2 3">LMG 25203</strain>
    </source>
</reference>
<gene>
    <name evidence="2" type="ORF">H9X54_009670</name>
</gene>
<dbReference type="Proteomes" id="UP000759529">
    <property type="component" value="Unassembled WGS sequence"/>
</dbReference>
<evidence type="ECO:0008006" key="4">
    <source>
        <dbReference type="Google" id="ProtNLM"/>
    </source>
</evidence>
<comment type="caution">
    <text evidence="2">The sequence shown here is derived from an EMBL/GenBank/DDBJ whole genome shotgun (WGS) entry which is preliminary data.</text>
</comment>
<name>A0ABS2CX70_9FLAO</name>
<evidence type="ECO:0000313" key="2">
    <source>
        <dbReference type="EMBL" id="MBM6499563.1"/>
    </source>
</evidence>
<keyword evidence="1" id="KW-0732">Signal</keyword>
<organism evidence="2 3">
    <name type="scientific">Flavobacterium macrobrachii</name>
    <dbReference type="NCBI Taxonomy" id="591204"/>
    <lineage>
        <taxon>Bacteria</taxon>
        <taxon>Pseudomonadati</taxon>
        <taxon>Bacteroidota</taxon>
        <taxon>Flavobacteriia</taxon>
        <taxon>Flavobacteriales</taxon>
        <taxon>Flavobacteriaceae</taxon>
        <taxon>Flavobacterium</taxon>
    </lineage>
</organism>